<evidence type="ECO:0000313" key="7">
    <source>
        <dbReference type="Proteomes" id="UP000199024"/>
    </source>
</evidence>
<keyword evidence="7" id="KW-1185">Reference proteome</keyword>
<dbReference type="InterPro" id="IPR036942">
    <property type="entry name" value="Beta-barrel_TonB_sf"/>
</dbReference>
<feature type="domain" description="TonB-dependent transporter Oar-like beta-barrel" evidence="5">
    <location>
        <begin position="306"/>
        <end position="478"/>
    </location>
</feature>
<evidence type="ECO:0000259" key="5">
    <source>
        <dbReference type="Pfam" id="PF25183"/>
    </source>
</evidence>
<dbReference type="Proteomes" id="UP000199024">
    <property type="component" value="Unassembled WGS sequence"/>
</dbReference>
<dbReference type="InterPro" id="IPR057601">
    <property type="entry name" value="Oar-like_b-barrel"/>
</dbReference>
<feature type="region of interest" description="Disordered" evidence="4">
    <location>
        <begin position="485"/>
        <end position="505"/>
    </location>
</feature>
<dbReference type="GO" id="GO:0030246">
    <property type="term" value="F:carbohydrate binding"/>
    <property type="evidence" value="ECO:0007669"/>
    <property type="project" value="InterPro"/>
</dbReference>
<proteinExistence type="predicted"/>
<dbReference type="SUPFAM" id="SSF56935">
    <property type="entry name" value="Porins"/>
    <property type="match status" value="1"/>
</dbReference>
<keyword evidence="2" id="KW-0472">Membrane</keyword>
<feature type="region of interest" description="Disordered" evidence="4">
    <location>
        <begin position="262"/>
        <end position="314"/>
    </location>
</feature>
<feature type="domain" description="TonB-dependent transporter Oar-like beta-barrel" evidence="5">
    <location>
        <begin position="511"/>
        <end position="1186"/>
    </location>
</feature>
<evidence type="ECO:0000256" key="1">
    <source>
        <dbReference type="ARBA" id="ARBA00004442"/>
    </source>
</evidence>
<keyword evidence="3" id="KW-0998">Cell outer membrane</keyword>
<dbReference type="AlphaFoldDB" id="A0A1I6MZ73"/>
<dbReference type="Gene3D" id="2.40.170.20">
    <property type="entry name" value="TonB-dependent receptor, beta-barrel domain"/>
    <property type="match status" value="1"/>
</dbReference>
<evidence type="ECO:0000256" key="2">
    <source>
        <dbReference type="ARBA" id="ARBA00023136"/>
    </source>
</evidence>
<dbReference type="Pfam" id="PF13620">
    <property type="entry name" value="CarboxypepD_reg"/>
    <property type="match status" value="1"/>
</dbReference>
<organism evidence="6 7">
    <name type="scientific">Granulicella pectinivorans</name>
    <dbReference type="NCBI Taxonomy" id="474950"/>
    <lineage>
        <taxon>Bacteria</taxon>
        <taxon>Pseudomonadati</taxon>
        <taxon>Acidobacteriota</taxon>
        <taxon>Terriglobia</taxon>
        <taxon>Terriglobales</taxon>
        <taxon>Acidobacteriaceae</taxon>
        <taxon>Granulicella</taxon>
    </lineage>
</organism>
<feature type="compositionally biased region" description="Gly residues" evidence="4">
    <location>
        <begin position="262"/>
        <end position="297"/>
    </location>
</feature>
<protein>
    <submittedName>
        <fullName evidence="6">Carboxypeptidase regulatory-like domain-containing protein</fullName>
    </submittedName>
</protein>
<gene>
    <name evidence="6" type="ORF">SAMN05421771_3961</name>
</gene>
<sequence>MRQMMRWIPGTVFAAVFAAGGLSFGQNAPAVAPAAQAAAPAVATGGTIRGSAKAGAVPLPGVGITATNTLTGKKFATTTDENGSYAMTIPKNGRYVVKAELAAFASDTKEVVVNAASENGGLPVQVADFGMQLASRVAAAEATQTASTAGATGGGRRAGAANLQGRGVQSLDVTGGDASLADASAAAPTGGAQLPSLNGLSGDGGDAVAVSGQQGTTNGLASFSEDDIRQRVTDALAQARAQGQDPTQGLVGMLGQMIAGGGGFGGPGGGPGGPGGFGGGGGRGGGGGGRGGGGGGAFRNFNPSQPHGSVFYQGGNSALNSAPWSPTLLPQTNPSAYSNRFGVSLAGSPYIPHLTKPDTRQFMFINLTGQKNLNAFLPNPVRVPTLLERTGDFSQSAQSINGALVPVTLYDPATGLAIPGNKLSNGTTPISAQALALLNYYPAPNIQTTDPTAYNYQTISNAGSNNIAINTRYQRQLGQALPPGSRFGRGGGGGGRGAGGQNRNAPPVLRQNFNVAYNYSHSAQDNRNIFLPLGGSSFSDGNSLNVGYTVSYGRLSNNASVNWNRSSAAAKNYFTDTATDPSAIANINIPNRAGSISDPRFYNGLPSISITNFAGLSNATPSETINQTISFSDFVSWRHKKHNFRFGLDIRRVHADSIGGSNPLGSFSFSGYGTESPKDRDATASSSGQVTSGSGFADFLLGLPTQTKLQAGLNKIYLRDNVYDWYVTDDFRVSSNWTLNYGLRYEYFAPYTEKNNRLVNLDHNADFTVVDAVQPGGVGTYGGKYPRGLVNPDRTMYAPRFGAAWRPKFTKETVVRFGYGINYNTGQFGTFAKSLSFQPPFAATQTNVASTTISSTGCTTTSTTGAANMTLANGFGCSATTIQNNYSVNKDYRLGMVQVFNVNIQRTLPMGTVLNIGYNGAKGSNLDIVRAPNHTATAVTSNAAAFTYEDSLAGSHSNSLVVSLQKRQQKGIALGATYTYGHSIDNASSIGGSAGTTVQNDKRLDLEEGNSSFDQRHNLTGNFVYELPFGPNRAFLAKGGTMSHLLDGFSLSGTFTFGSGTYFTPSYSSSAAQLLAGGNYTLRPDRVFTQGIAGAGQLKSFFNTAAFVKPANGFGTASRNSIEGPGTISTNASLSRTVPLGDTRSFEARVTATNVFNTVQYSGINTTVNSANYGQVTSAASMRALQVQARYRF</sequence>
<reference evidence="6 7" key="1">
    <citation type="submission" date="2016-10" db="EMBL/GenBank/DDBJ databases">
        <authorList>
            <person name="de Groot N.N."/>
        </authorList>
    </citation>
    <scope>NUCLEOTIDE SEQUENCE [LARGE SCALE GENOMIC DNA]</scope>
    <source>
        <strain evidence="6 7">DSM 21001</strain>
    </source>
</reference>
<accession>A0A1I6MZ73</accession>
<keyword evidence="6" id="KW-0121">Carboxypeptidase</keyword>
<feature type="compositionally biased region" description="Gly residues" evidence="4">
    <location>
        <begin position="487"/>
        <end position="500"/>
    </location>
</feature>
<evidence type="ECO:0000313" key="6">
    <source>
        <dbReference type="EMBL" id="SFS20937.1"/>
    </source>
</evidence>
<dbReference type="STRING" id="474950.SAMN05421771_3961"/>
<keyword evidence="6" id="KW-0645">Protease</keyword>
<dbReference type="EMBL" id="FOZL01000002">
    <property type="protein sequence ID" value="SFS20937.1"/>
    <property type="molecule type" value="Genomic_DNA"/>
</dbReference>
<dbReference type="Gene3D" id="2.60.40.1120">
    <property type="entry name" value="Carboxypeptidase-like, regulatory domain"/>
    <property type="match status" value="1"/>
</dbReference>
<dbReference type="GO" id="GO:0004180">
    <property type="term" value="F:carboxypeptidase activity"/>
    <property type="evidence" value="ECO:0007669"/>
    <property type="project" value="UniProtKB-KW"/>
</dbReference>
<comment type="subcellular location">
    <subcellularLocation>
        <location evidence="1">Cell outer membrane</location>
    </subcellularLocation>
</comment>
<name>A0A1I6MZ73_9BACT</name>
<dbReference type="InterPro" id="IPR013784">
    <property type="entry name" value="Carb-bd-like_fold"/>
</dbReference>
<keyword evidence="6" id="KW-0378">Hydrolase</keyword>
<dbReference type="Pfam" id="PF25183">
    <property type="entry name" value="OMP_b-brl_4"/>
    <property type="match status" value="2"/>
</dbReference>
<evidence type="ECO:0000256" key="4">
    <source>
        <dbReference type="SAM" id="MobiDB-lite"/>
    </source>
</evidence>
<dbReference type="SUPFAM" id="SSF49452">
    <property type="entry name" value="Starch-binding domain-like"/>
    <property type="match status" value="1"/>
</dbReference>
<evidence type="ECO:0000256" key="3">
    <source>
        <dbReference type="ARBA" id="ARBA00023237"/>
    </source>
</evidence>
<dbReference type="GO" id="GO:0009279">
    <property type="term" value="C:cell outer membrane"/>
    <property type="evidence" value="ECO:0007669"/>
    <property type="project" value="UniProtKB-SubCell"/>
</dbReference>